<sequence length="298" mass="33123">MSHTIAFHSILYPPTNDFPMAATAENIGTLIKTDITITLIPDLVHQILSQPPFVSVPGVFNIRDIGHVPIVRRNFIFRSGMLSGIEAAGKAKLISELRVKKIFDLRSAPERMRLGTPHISGVEICWMPEIREPMLIDLIQFGAEDGGLRATFHLYADILETHVPIFRQVFQHIRDEGDQPILFHCAAGKDRTGVLTALILSLVGCSHGAIAWDFSLTRIGVEPFREIVLKDLLSSAVDCNPELTKGIVGLCNINFDAMILFLQQLEATYERGAEGYVMNILGFSSEDVSIIRRNLYGQ</sequence>
<gene>
    <name evidence="1" type="ORF">LOY88_001520</name>
</gene>
<protein>
    <submittedName>
        <fullName evidence="1">Uncharacterized protein</fullName>
    </submittedName>
</protein>
<name>A0ACB8V4V8_9EURO</name>
<comment type="caution">
    <text evidence="1">The sequence shown here is derived from an EMBL/GenBank/DDBJ whole genome shotgun (WGS) entry which is preliminary data.</text>
</comment>
<dbReference type="EMBL" id="JALBCA010000016">
    <property type="protein sequence ID" value="KAI2390696.1"/>
    <property type="molecule type" value="Genomic_DNA"/>
</dbReference>
<evidence type="ECO:0000313" key="1">
    <source>
        <dbReference type="EMBL" id="KAI2390696.1"/>
    </source>
</evidence>
<organism evidence="1">
    <name type="scientific">Ophidiomyces ophidiicola</name>
    <dbReference type="NCBI Taxonomy" id="1387563"/>
    <lineage>
        <taxon>Eukaryota</taxon>
        <taxon>Fungi</taxon>
        <taxon>Dikarya</taxon>
        <taxon>Ascomycota</taxon>
        <taxon>Pezizomycotina</taxon>
        <taxon>Eurotiomycetes</taxon>
        <taxon>Eurotiomycetidae</taxon>
        <taxon>Onygenales</taxon>
        <taxon>Onygenaceae</taxon>
        <taxon>Ophidiomyces</taxon>
    </lineage>
</organism>
<proteinExistence type="predicted"/>
<accession>A0ACB8V4V8</accession>
<reference evidence="1" key="1">
    <citation type="journal article" date="2022" name="bioRxiv">
        <title>Population genetic analysis of Ophidiomyces ophidiicola, the causative agent of snake fungal disease, indicates recent introductions to the USA.</title>
        <authorList>
            <person name="Ladner J.T."/>
            <person name="Palmer J.M."/>
            <person name="Ettinger C.L."/>
            <person name="Stajich J.E."/>
            <person name="Farrell T.M."/>
            <person name="Glorioso B.M."/>
            <person name="Lawson B."/>
            <person name="Price S.J."/>
            <person name="Stengle A.G."/>
            <person name="Grear D.A."/>
            <person name="Lorch J.M."/>
        </authorList>
    </citation>
    <scope>NUCLEOTIDE SEQUENCE</scope>
    <source>
        <strain evidence="1">NWHC 24266-5</strain>
    </source>
</reference>